<keyword evidence="2" id="KW-1185">Reference proteome</keyword>
<evidence type="ECO:0000313" key="2">
    <source>
        <dbReference type="Proteomes" id="UP000510721"/>
    </source>
</evidence>
<reference evidence="1 2" key="1">
    <citation type="submission" date="2019-06" db="EMBL/GenBank/DDBJ databases">
        <title>Complete genome sequence of Ensifer mexicanus ITTG R7 isolated from nodules of Acacia angustissima (Mill.) Kuntze.</title>
        <authorList>
            <person name="Rincon-Rosales R."/>
            <person name="Rogel M.A."/>
            <person name="Guerrero G."/>
            <person name="Rincon-Molina C.I."/>
            <person name="Lopez-Lopez A."/>
            <person name="Martinez-Romero E."/>
        </authorList>
    </citation>
    <scope>NUCLEOTIDE SEQUENCE [LARGE SCALE GENOMIC DNA]</scope>
    <source>
        <strain evidence="1 2">ITTG R7</strain>
    </source>
</reference>
<organism evidence="1 2">
    <name type="scientific">Sinorhizobium mexicanum</name>
    <dbReference type="NCBI Taxonomy" id="375549"/>
    <lineage>
        <taxon>Bacteria</taxon>
        <taxon>Pseudomonadati</taxon>
        <taxon>Pseudomonadota</taxon>
        <taxon>Alphaproteobacteria</taxon>
        <taxon>Hyphomicrobiales</taxon>
        <taxon>Rhizobiaceae</taxon>
        <taxon>Sinorhizobium/Ensifer group</taxon>
        <taxon>Sinorhizobium</taxon>
    </lineage>
</organism>
<dbReference type="RefSeq" id="WP_180941592.1">
    <property type="nucleotide sequence ID" value="NZ_CP041238.1"/>
</dbReference>
<gene>
    <name evidence="1" type="ORF">FKV68_04115</name>
</gene>
<accession>A0A859QQG0</accession>
<protein>
    <submittedName>
        <fullName evidence="1">Uncharacterized protein</fullName>
    </submittedName>
</protein>
<dbReference type="AlphaFoldDB" id="A0A859QQG0"/>
<dbReference type="Proteomes" id="UP000510721">
    <property type="component" value="Chromosome"/>
</dbReference>
<evidence type="ECO:0000313" key="1">
    <source>
        <dbReference type="EMBL" id="QLL60691.1"/>
    </source>
</evidence>
<dbReference type="EMBL" id="CP041238">
    <property type="protein sequence ID" value="QLL60691.1"/>
    <property type="molecule type" value="Genomic_DNA"/>
</dbReference>
<sequence length="89" mass="9741">MSKQTIEFAGEAVGALIPDNGQLRFVAVKYSVWPLDGQVFQTPEDARRAVAMLQTHRQRGPAIRKNPRAGQAAIRGRSDPEVPSAFPGR</sequence>
<name>A0A859QQG0_9HYPH</name>
<dbReference type="KEGG" id="emx:FKV68_04115"/>
<proteinExistence type="predicted"/>